<keyword evidence="2" id="KW-0863">Zinc-finger</keyword>
<keyword evidence="4" id="KW-0472">Membrane</keyword>
<evidence type="ECO:0000256" key="1">
    <source>
        <dbReference type="ARBA" id="ARBA00022801"/>
    </source>
</evidence>
<dbReference type="Proteomes" id="UP000054408">
    <property type="component" value="Unassembled WGS sequence"/>
</dbReference>
<dbReference type="Gene3D" id="3.40.50.1820">
    <property type="entry name" value="alpha/beta hydrolase"/>
    <property type="match status" value="1"/>
</dbReference>
<dbReference type="SUPFAM" id="SSF53474">
    <property type="entry name" value="alpha/beta-Hydrolases"/>
    <property type="match status" value="1"/>
</dbReference>
<feature type="compositionally biased region" description="Low complexity" evidence="3">
    <location>
        <begin position="876"/>
        <end position="895"/>
    </location>
</feature>
<dbReference type="eggNOG" id="KOG1516">
    <property type="taxonomic scope" value="Eukaryota"/>
</dbReference>
<feature type="region of interest" description="Disordered" evidence="3">
    <location>
        <begin position="826"/>
        <end position="895"/>
    </location>
</feature>
<dbReference type="EMBL" id="GL349459">
    <property type="protein sequence ID" value="KNC50112.1"/>
    <property type="molecule type" value="Genomic_DNA"/>
</dbReference>
<name>A0A0L0DCR1_THETB</name>
<feature type="compositionally biased region" description="Acidic residues" evidence="3">
    <location>
        <begin position="835"/>
        <end position="845"/>
    </location>
</feature>
<dbReference type="InterPro" id="IPR001841">
    <property type="entry name" value="Znf_RING"/>
</dbReference>
<dbReference type="GO" id="GO:0008270">
    <property type="term" value="F:zinc ion binding"/>
    <property type="evidence" value="ECO:0007669"/>
    <property type="project" value="UniProtKB-KW"/>
</dbReference>
<dbReference type="AlphaFoldDB" id="A0A0L0DCR1"/>
<dbReference type="Pfam" id="PF20434">
    <property type="entry name" value="BD-FAE"/>
    <property type="match status" value="1"/>
</dbReference>
<keyword evidence="7" id="KW-1185">Reference proteome</keyword>
<keyword evidence="2" id="KW-0862">Zinc</keyword>
<evidence type="ECO:0000313" key="7">
    <source>
        <dbReference type="Proteomes" id="UP000054408"/>
    </source>
</evidence>
<protein>
    <submittedName>
        <fullName evidence="6">Esterase/lipase</fullName>
    </submittedName>
</protein>
<evidence type="ECO:0000256" key="3">
    <source>
        <dbReference type="SAM" id="MobiDB-lite"/>
    </source>
</evidence>
<dbReference type="eggNOG" id="KOG4628">
    <property type="taxonomic scope" value="Eukaryota"/>
</dbReference>
<feature type="transmembrane region" description="Helical" evidence="4">
    <location>
        <begin position="674"/>
        <end position="695"/>
    </location>
</feature>
<feature type="domain" description="RING-type" evidence="5">
    <location>
        <begin position="785"/>
        <end position="826"/>
    </location>
</feature>
<keyword evidence="4" id="KW-1133">Transmembrane helix</keyword>
<dbReference type="SUPFAM" id="SSF57850">
    <property type="entry name" value="RING/U-box"/>
    <property type="match status" value="1"/>
</dbReference>
<feature type="transmembrane region" description="Helical" evidence="4">
    <location>
        <begin position="512"/>
        <end position="533"/>
    </location>
</feature>
<organism evidence="6 7">
    <name type="scientific">Thecamonas trahens ATCC 50062</name>
    <dbReference type="NCBI Taxonomy" id="461836"/>
    <lineage>
        <taxon>Eukaryota</taxon>
        <taxon>Apusozoa</taxon>
        <taxon>Apusomonadida</taxon>
        <taxon>Apusomonadidae</taxon>
        <taxon>Thecamonas</taxon>
    </lineage>
</organism>
<evidence type="ECO:0000259" key="5">
    <source>
        <dbReference type="PROSITE" id="PS50089"/>
    </source>
</evidence>
<feature type="transmembrane region" description="Helical" evidence="4">
    <location>
        <begin position="46"/>
        <end position="65"/>
    </location>
</feature>
<dbReference type="PANTHER" id="PTHR48081:SF33">
    <property type="entry name" value="KYNURENINE FORMAMIDASE"/>
    <property type="match status" value="1"/>
</dbReference>
<feature type="transmembrane region" description="Helical" evidence="4">
    <location>
        <begin position="608"/>
        <end position="631"/>
    </location>
</feature>
<reference evidence="6 7" key="1">
    <citation type="submission" date="2010-05" db="EMBL/GenBank/DDBJ databases">
        <title>The Genome Sequence of Thecamonas trahens ATCC 50062.</title>
        <authorList>
            <consortium name="The Broad Institute Genome Sequencing Platform"/>
            <person name="Russ C."/>
            <person name="Cuomo C."/>
            <person name="Shea T."/>
            <person name="Young S.K."/>
            <person name="Zeng Q."/>
            <person name="Koehrsen M."/>
            <person name="Haas B."/>
            <person name="Borodovsky M."/>
            <person name="Guigo R."/>
            <person name="Alvarado L."/>
            <person name="Berlin A."/>
            <person name="Bochicchio J."/>
            <person name="Borenstein D."/>
            <person name="Chapman S."/>
            <person name="Chen Z."/>
            <person name="Freedman E."/>
            <person name="Gellesch M."/>
            <person name="Goldberg J."/>
            <person name="Griggs A."/>
            <person name="Gujja S."/>
            <person name="Heilman E."/>
            <person name="Heiman D."/>
            <person name="Hepburn T."/>
            <person name="Howarth C."/>
            <person name="Jen D."/>
            <person name="Larson L."/>
            <person name="Mehta T."/>
            <person name="Park D."/>
            <person name="Pearson M."/>
            <person name="Roberts A."/>
            <person name="Saif S."/>
            <person name="Shenoy N."/>
            <person name="Sisk P."/>
            <person name="Stolte C."/>
            <person name="Sykes S."/>
            <person name="Thomson T."/>
            <person name="Walk T."/>
            <person name="White J."/>
            <person name="Yandava C."/>
            <person name="Burger G."/>
            <person name="Gray M.W."/>
            <person name="Holland P.W.H."/>
            <person name="King N."/>
            <person name="Lang F.B.F."/>
            <person name="Roger A.J."/>
            <person name="Ruiz-Trillo I."/>
            <person name="Lander E."/>
            <person name="Nusbaum C."/>
        </authorList>
    </citation>
    <scope>NUCLEOTIDE SEQUENCE [LARGE SCALE GENOMIC DNA]</scope>
    <source>
        <strain evidence="6 7">ATCC 50062</strain>
    </source>
</reference>
<dbReference type="Gene3D" id="3.30.40.10">
    <property type="entry name" value="Zinc/RING finger domain, C3HC4 (zinc finger)"/>
    <property type="match status" value="1"/>
</dbReference>
<dbReference type="RefSeq" id="XP_013757271.1">
    <property type="nucleotide sequence ID" value="XM_013901817.1"/>
</dbReference>
<dbReference type="PROSITE" id="PS50089">
    <property type="entry name" value="ZF_RING_2"/>
    <property type="match status" value="1"/>
</dbReference>
<gene>
    <name evidence="6" type="ORF">AMSG_05885</name>
</gene>
<dbReference type="InterPro" id="IPR049492">
    <property type="entry name" value="BD-FAE-like_dom"/>
</dbReference>
<dbReference type="SMART" id="SM00184">
    <property type="entry name" value="RING"/>
    <property type="match status" value="1"/>
</dbReference>
<dbReference type="InterPro" id="IPR050300">
    <property type="entry name" value="GDXG_lipolytic_enzyme"/>
</dbReference>
<feature type="transmembrane region" description="Helical" evidence="4">
    <location>
        <begin position="77"/>
        <end position="97"/>
    </location>
</feature>
<evidence type="ECO:0000313" key="6">
    <source>
        <dbReference type="EMBL" id="KNC50112.1"/>
    </source>
</evidence>
<keyword evidence="4" id="KW-0812">Transmembrane</keyword>
<dbReference type="InterPro" id="IPR029058">
    <property type="entry name" value="AB_hydrolase_fold"/>
</dbReference>
<feature type="transmembrane region" description="Helical" evidence="4">
    <location>
        <begin position="471"/>
        <end position="500"/>
    </location>
</feature>
<dbReference type="OrthoDB" id="19653at2759"/>
<sequence length="910" mass="96051">MDSAWPWLHWGYLCMWTGALAVTYHPPLHGKWVFLAFRVALAVSELAPHLAALHALIGWALWLYSPLTATGLGRIGLVAHGFVAAALLRCVVLSSYAKRAVDRCSEASSPSVRAALPTPSLLSAKLLTYAALPFPLVASGVDVVRNIHYATLDEVRNTPPRYKPYKKLDVYTAASAPHPAAVLDPAVAANAPRPVVLYVHGGGWHSGSKDIHGATLCSSLALAGFVAVNANYAMHSAPTLHDGLAFPAQLIDVKRALRWIKDNIAGHGGDPDFVVVIGGSAGGHLAAELALTPHRKDLQPGFEGYDLRVQGFVSYYGVLDVSNASGLINKGFYLFCKYTLMRVSKADAPELWDLASPYCQITAAAPPGLLIHGDSDNLVELPFSELFAARYAQVTGKPCPLIVLPGAAHAFDVFATIRTFYASHAVHRFILSLWESSMSPASSPSAIPPPSHTPGTPSVVRAARGEGIPPGVLLTVACLYLCAGVLVLGVITLSLLLFPLLLALKVDGLLSWPWPTVFLPALAMTCMCTCRGIRIRGLGVLVRVSGAVSASLVLLLALPAAIATAAATSYSYRYYSGWNLVSATSAAMALFAWVASLLVALRVDGASHLAWAAPALALAYIPVTLLVIWPLQWRRIIHALLFQLLSVGLDTSDRAVTGASITFLLQSSPAIGRLLSFVIVDILATWVALIATVAYKLRHPAAYSLRAAFIPLWIGVPLFVVSFALWIMAVSYTLAALDRSIQAQRAAAADADASGPPTLSVRALEALAPASPYELPLTADAPDTCVICLEDLVDGEPSRRLPCSHVFHADCIAEWVARKAECPTCRGALSPPSESDAESEAEYDADVARDAGADDAPGAQHDVPVDTGAAGGAEGSDSPQASPQHASPAPALASLDLGLSSDDDVLAPLL</sequence>
<proteinExistence type="predicted"/>
<dbReference type="PANTHER" id="PTHR48081">
    <property type="entry name" value="AB HYDROLASE SUPERFAMILY PROTEIN C4A8.06C"/>
    <property type="match status" value="1"/>
</dbReference>
<feature type="transmembrane region" description="Helical" evidence="4">
    <location>
        <begin position="6"/>
        <end position="25"/>
    </location>
</feature>
<dbReference type="Pfam" id="PF13639">
    <property type="entry name" value="zf-RING_2"/>
    <property type="match status" value="1"/>
</dbReference>
<feature type="transmembrane region" description="Helical" evidence="4">
    <location>
        <begin position="540"/>
        <end position="566"/>
    </location>
</feature>
<dbReference type="GO" id="GO:0016787">
    <property type="term" value="F:hydrolase activity"/>
    <property type="evidence" value="ECO:0007669"/>
    <property type="project" value="UniProtKB-KW"/>
</dbReference>
<dbReference type="InterPro" id="IPR013083">
    <property type="entry name" value="Znf_RING/FYVE/PHD"/>
</dbReference>
<dbReference type="GeneID" id="25565192"/>
<evidence type="ECO:0000256" key="4">
    <source>
        <dbReference type="SAM" id="Phobius"/>
    </source>
</evidence>
<accession>A0A0L0DCR1</accession>
<dbReference type="STRING" id="461836.A0A0L0DCR1"/>
<keyword evidence="1" id="KW-0378">Hydrolase</keyword>
<feature type="transmembrane region" description="Helical" evidence="4">
    <location>
        <begin position="707"/>
        <end position="735"/>
    </location>
</feature>
<feature type="transmembrane region" description="Helical" evidence="4">
    <location>
        <begin position="578"/>
        <end position="601"/>
    </location>
</feature>
<evidence type="ECO:0000256" key="2">
    <source>
        <dbReference type="PROSITE-ProRule" id="PRU00175"/>
    </source>
</evidence>
<keyword evidence="2" id="KW-0479">Metal-binding</keyword>